<organism evidence="2 3">
    <name type="scientific">Trichogramma kaykai</name>
    <dbReference type="NCBI Taxonomy" id="54128"/>
    <lineage>
        <taxon>Eukaryota</taxon>
        <taxon>Metazoa</taxon>
        <taxon>Ecdysozoa</taxon>
        <taxon>Arthropoda</taxon>
        <taxon>Hexapoda</taxon>
        <taxon>Insecta</taxon>
        <taxon>Pterygota</taxon>
        <taxon>Neoptera</taxon>
        <taxon>Endopterygota</taxon>
        <taxon>Hymenoptera</taxon>
        <taxon>Apocrita</taxon>
        <taxon>Proctotrupomorpha</taxon>
        <taxon>Chalcidoidea</taxon>
        <taxon>Trichogrammatidae</taxon>
        <taxon>Trichogramma</taxon>
    </lineage>
</organism>
<accession>A0ABD2XDC4</accession>
<gene>
    <name evidence="2" type="ORF">TKK_003727</name>
</gene>
<protein>
    <recommendedName>
        <fullName evidence="1">BTB domain-containing protein</fullName>
    </recommendedName>
</protein>
<dbReference type="Proteomes" id="UP001627154">
    <property type="component" value="Unassembled WGS sequence"/>
</dbReference>
<dbReference type="SUPFAM" id="SSF54695">
    <property type="entry name" value="POZ domain"/>
    <property type="match status" value="1"/>
</dbReference>
<dbReference type="EMBL" id="JBJJXI010000030">
    <property type="protein sequence ID" value="KAL3403446.1"/>
    <property type="molecule type" value="Genomic_DNA"/>
</dbReference>
<dbReference type="AlphaFoldDB" id="A0ABD2XDC4"/>
<keyword evidence="3" id="KW-1185">Reference proteome</keyword>
<dbReference type="Pfam" id="PF00651">
    <property type="entry name" value="BTB"/>
    <property type="match status" value="1"/>
</dbReference>
<dbReference type="SMART" id="SM00225">
    <property type="entry name" value="BTB"/>
    <property type="match status" value="1"/>
</dbReference>
<dbReference type="Gene3D" id="3.30.710.10">
    <property type="entry name" value="Potassium Channel Kv1.1, Chain A"/>
    <property type="match status" value="1"/>
</dbReference>
<dbReference type="InterPro" id="IPR000210">
    <property type="entry name" value="BTB/POZ_dom"/>
</dbReference>
<sequence>MESNECPSSKIIPIQKSLYEPIDFVQNFELELTQNGPKETVDVEIHLRNFVGYDSQPTNPLGPQWPSPPADIIGCYLCPLCHCYHQKLQMTARLQFRNIAHLFQLDPRMVWSYGVEACVTARLPNIALPAGATYNLSDPQQMSSRRTDAYLIFHPFEYVFHEYDNGDYNFRIVDVRLKISKTKLFYVDESQGWQIVNDDLGPCFRDLYPKILTFHPDCGCNVIIHVGPATLKAHKKVLSAKSYKLLEFFHGNQRATEIHFLNVEVDVVRAMLEFFYTNQLDCLSLVVSPLRLCDLLIRIFRYATTWDMDKFRIACLDHIPFAVTPETASIFSEFADSNNLTYLHLTLEKYIHAMNLRQPAEVSRQ</sequence>
<comment type="caution">
    <text evidence="2">The sequence shown here is derived from an EMBL/GenBank/DDBJ whole genome shotgun (WGS) entry which is preliminary data.</text>
</comment>
<proteinExistence type="predicted"/>
<feature type="domain" description="BTB" evidence="1">
    <location>
        <begin position="220"/>
        <end position="284"/>
    </location>
</feature>
<dbReference type="InterPro" id="IPR011333">
    <property type="entry name" value="SKP1/BTB/POZ_sf"/>
</dbReference>
<reference evidence="2 3" key="1">
    <citation type="journal article" date="2024" name="bioRxiv">
        <title>A reference genome for Trichogramma kaykai: A tiny desert-dwelling parasitoid wasp with competing sex-ratio distorters.</title>
        <authorList>
            <person name="Culotta J."/>
            <person name="Lindsey A.R."/>
        </authorList>
    </citation>
    <scope>NUCLEOTIDE SEQUENCE [LARGE SCALE GENOMIC DNA]</scope>
    <source>
        <strain evidence="2 3">KSX58</strain>
    </source>
</reference>
<evidence type="ECO:0000313" key="2">
    <source>
        <dbReference type="EMBL" id="KAL3403446.1"/>
    </source>
</evidence>
<evidence type="ECO:0000313" key="3">
    <source>
        <dbReference type="Proteomes" id="UP001627154"/>
    </source>
</evidence>
<dbReference type="PROSITE" id="PS50097">
    <property type="entry name" value="BTB"/>
    <property type="match status" value="1"/>
</dbReference>
<name>A0ABD2XDC4_9HYME</name>
<dbReference type="CDD" id="cd18186">
    <property type="entry name" value="BTB_POZ_ZBTB_KLHL-like"/>
    <property type="match status" value="1"/>
</dbReference>
<evidence type="ECO:0000259" key="1">
    <source>
        <dbReference type="PROSITE" id="PS50097"/>
    </source>
</evidence>